<evidence type="ECO:0000256" key="2">
    <source>
        <dbReference type="ARBA" id="ARBA00022676"/>
    </source>
</evidence>
<dbReference type="PANTHER" id="PTHR48043">
    <property type="entry name" value="EG:EG0003.4 PROTEIN-RELATED"/>
    <property type="match status" value="1"/>
</dbReference>
<dbReference type="Proteomes" id="UP001152320">
    <property type="component" value="Chromosome 1"/>
</dbReference>
<keyword evidence="3" id="KW-0808">Transferase</keyword>
<keyword evidence="4" id="KW-0472">Membrane</keyword>
<evidence type="ECO:0000313" key="5">
    <source>
        <dbReference type="EMBL" id="KAJ8047894.1"/>
    </source>
</evidence>
<keyword evidence="4" id="KW-1133">Transmembrane helix</keyword>
<dbReference type="EMBL" id="JAIZAY010000001">
    <property type="protein sequence ID" value="KAJ8047894.1"/>
    <property type="molecule type" value="Genomic_DNA"/>
</dbReference>
<dbReference type="Gene3D" id="3.40.50.2000">
    <property type="entry name" value="Glycogen Phosphorylase B"/>
    <property type="match status" value="1"/>
</dbReference>
<accession>A0A9Q1HIF9</accession>
<evidence type="ECO:0000256" key="3">
    <source>
        <dbReference type="ARBA" id="ARBA00022679"/>
    </source>
</evidence>
<comment type="caution">
    <text evidence="5">The sequence shown here is derived from an EMBL/GenBank/DDBJ whole genome shotgun (WGS) entry which is preliminary data.</text>
</comment>
<evidence type="ECO:0000313" key="6">
    <source>
        <dbReference type="Proteomes" id="UP001152320"/>
    </source>
</evidence>
<dbReference type="AlphaFoldDB" id="A0A9Q1HIF9"/>
<evidence type="ECO:0000256" key="1">
    <source>
        <dbReference type="ARBA" id="ARBA00009995"/>
    </source>
</evidence>
<dbReference type="OrthoDB" id="5835829at2759"/>
<dbReference type="SUPFAM" id="SSF53756">
    <property type="entry name" value="UDP-Glycosyltransferase/glycogen phosphorylase"/>
    <property type="match status" value="1"/>
</dbReference>
<reference evidence="5" key="1">
    <citation type="submission" date="2021-10" db="EMBL/GenBank/DDBJ databases">
        <title>Tropical sea cucumber genome reveals ecological adaptation and Cuvierian tubules defense mechanism.</title>
        <authorList>
            <person name="Chen T."/>
        </authorList>
    </citation>
    <scope>NUCLEOTIDE SEQUENCE</scope>
    <source>
        <strain evidence="5">Nanhai2018</strain>
        <tissue evidence="5">Muscle</tissue>
    </source>
</reference>
<protein>
    <submittedName>
        <fullName evidence="5">UDP-glucuronosyltransferase 2B1</fullName>
    </submittedName>
</protein>
<proteinExistence type="inferred from homology"/>
<keyword evidence="4" id="KW-0812">Transmembrane</keyword>
<keyword evidence="6" id="KW-1185">Reference proteome</keyword>
<dbReference type="InterPro" id="IPR050271">
    <property type="entry name" value="UDP-glycosyltransferase"/>
</dbReference>
<dbReference type="GO" id="GO:0008194">
    <property type="term" value="F:UDP-glycosyltransferase activity"/>
    <property type="evidence" value="ECO:0007669"/>
    <property type="project" value="InterPro"/>
</dbReference>
<organism evidence="5 6">
    <name type="scientific">Holothuria leucospilota</name>
    <name type="common">Black long sea cucumber</name>
    <name type="synonym">Mertensiothuria leucospilota</name>
    <dbReference type="NCBI Taxonomy" id="206669"/>
    <lineage>
        <taxon>Eukaryota</taxon>
        <taxon>Metazoa</taxon>
        <taxon>Echinodermata</taxon>
        <taxon>Eleutherozoa</taxon>
        <taxon>Echinozoa</taxon>
        <taxon>Holothuroidea</taxon>
        <taxon>Aspidochirotacea</taxon>
        <taxon>Aspidochirotida</taxon>
        <taxon>Holothuriidae</taxon>
        <taxon>Holothuria</taxon>
    </lineage>
</organism>
<evidence type="ECO:0000256" key="4">
    <source>
        <dbReference type="SAM" id="Phobius"/>
    </source>
</evidence>
<gene>
    <name evidence="5" type="ORF">HOLleu_00002</name>
</gene>
<dbReference type="Pfam" id="PF00201">
    <property type="entry name" value="UDPGT"/>
    <property type="match status" value="1"/>
</dbReference>
<feature type="transmembrane region" description="Helical" evidence="4">
    <location>
        <begin position="123"/>
        <end position="150"/>
    </location>
</feature>
<dbReference type="PANTHER" id="PTHR48043:SF145">
    <property type="entry name" value="FI06409P-RELATED"/>
    <property type="match status" value="1"/>
</dbReference>
<sequence length="161" mass="18544">MMFYQGGNNGLYEAVYHAVPLLVLPLLGDQPDIAQRVVEKGIGLKLDVTKITSNSVFESIKSILENPSYQNNINKLSVMFRDRPDTPRERAAFWIEHVLKYGADHLRSPVHDLNFIQLNMIDVYAFLMSCLLLIFTVTYYVTKFVFLCLYKTCCRKKLKAD</sequence>
<name>A0A9Q1HIF9_HOLLE</name>
<dbReference type="InterPro" id="IPR002213">
    <property type="entry name" value="UDP_glucos_trans"/>
</dbReference>
<comment type="similarity">
    <text evidence="1">Belongs to the UDP-glycosyltransferase family.</text>
</comment>
<keyword evidence="2" id="KW-0328">Glycosyltransferase</keyword>